<accession>A0A8I6Y4W5</accession>
<dbReference type="EnsemblPlants" id="HORVU.MOREX.r3.5HG0424850.1">
    <property type="protein sequence ID" value="HORVU.MOREX.r3.5HG0424850.1"/>
    <property type="gene ID" value="HORVU.MOREX.r3.5HG0424850"/>
</dbReference>
<dbReference type="AlphaFoldDB" id="A0A8I6Y4W5"/>
<feature type="compositionally biased region" description="Pro residues" evidence="1">
    <location>
        <begin position="166"/>
        <end position="179"/>
    </location>
</feature>
<proteinExistence type="predicted"/>
<evidence type="ECO:0000313" key="3">
    <source>
        <dbReference type="Proteomes" id="UP000011116"/>
    </source>
</evidence>
<evidence type="ECO:0000256" key="1">
    <source>
        <dbReference type="SAM" id="MobiDB-lite"/>
    </source>
</evidence>
<sequence length="201" mass="22852">MSSSKKRSFGQSEAGQGSKKQPRKARIPKVPRPEVPLDDPHNTIRCQPLDGRPMISVELVQCYTQQHGESLFMELNEKGRYIDVRFVDNDDAQSVLAEHSSYPFTVDWTRTIDASQIITPGTVEMYQPPRDRGHYDEEPSVPLPCTNPFPIRFAPTQESNGRVRPIYPPTVQPKAPSPKAPFEKPTWPAPPDRDFFMTNYV</sequence>
<reference evidence="3" key="1">
    <citation type="journal article" date="2012" name="Nature">
        <title>A physical, genetic and functional sequence assembly of the barley genome.</title>
        <authorList>
            <consortium name="The International Barley Genome Sequencing Consortium"/>
            <person name="Mayer K.F."/>
            <person name="Waugh R."/>
            <person name="Brown J.W."/>
            <person name="Schulman A."/>
            <person name="Langridge P."/>
            <person name="Platzer M."/>
            <person name="Fincher G.B."/>
            <person name="Muehlbauer G.J."/>
            <person name="Sato K."/>
            <person name="Close T.J."/>
            <person name="Wise R.P."/>
            <person name="Stein N."/>
        </authorList>
    </citation>
    <scope>NUCLEOTIDE SEQUENCE [LARGE SCALE GENOMIC DNA]</scope>
    <source>
        <strain evidence="3">cv. Morex</strain>
    </source>
</reference>
<protein>
    <submittedName>
        <fullName evidence="2">Uncharacterized protein</fullName>
    </submittedName>
</protein>
<feature type="compositionally biased region" description="Basic residues" evidence="1">
    <location>
        <begin position="20"/>
        <end position="29"/>
    </location>
</feature>
<feature type="region of interest" description="Disordered" evidence="1">
    <location>
        <begin position="155"/>
        <end position="190"/>
    </location>
</feature>
<evidence type="ECO:0000313" key="2">
    <source>
        <dbReference type="EnsemblPlants" id="HORVU.MOREX.r3.5HG0424850.1"/>
    </source>
</evidence>
<keyword evidence="3" id="KW-1185">Reference proteome</keyword>
<organism evidence="2 3">
    <name type="scientific">Hordeum vulgare subsp. vulgare</name>
    <name type="common">Domesticated barley</name>
    <dbReference type="NCBI Taxonomy" id="112509"/>
    <lineage>
        <taxon>Eukaryota</taxon>
        <taxon>Viridiplantae</taxon>
        <taxon>Streptophyta</taxon>
        <taxon>Embryophyta</taxon>
        <taxon>Tracheophyta</taxon>
        <taxon>Spermatophyta</taxon>
        <taxon>Magnoliopsida</taxon>
        <taxon>Liliopsida</taxon>
        <taxon>Poales</taxon>
        <taxon>Poaceae</taxon>
        <taxon>BOP clade</taxon>
        <taxon>Pooideae</taxon>
        <taxon>Triticodae</taxon>
        <taxon>Triticeae</taxon>
        <taxon>Hordeinae</taxon>
        <taxon>Hordeum</taxon>
    </lineage>
</organism>
<dbReference type="Proteomes" id="UP000011116">
    <property type="component" value="Chromosome 5H"/>
</dbReference>
<name>A0A8I6Y4W5_HORVV</name>
<dbReference type="Gramene" id="HORVU.MOREX.r3.5HG0424850.1">
    <property type="protein sequence ID" value="HORVU.MOREX.r3.5HG0424850.1"/>
    <property type="gene ID" value="HORVU.MOREX.r3.5HG0424850"/>
</dbReference>
<feature type="region of interest" description="Disordered" evidence="1">
    <location>
        <begin position="1"/>
        <end position="42"/>
    </location>
</feature>
<feature type="compositionally biased region" description="Polar residues" evidence="1">
    <location>
        <begin position="9"/>
        <end position="19"/>
    </location>
</feature>
<reference evidence="2" key="3">
    <citation type="submission" date="2022-01" db="UniProtKB">
        <authorList>
            <consortium name="EnsemblPlants"/>
        </authorList>
    </citation>
    <scope>IDENTIFICATION</scope>
    <source>
        <strain evidence="2">subsp. vulgare</strain>
    </source>
</reference>
<reference evidence="2" key="2">
    <citation type="submission" date="2020-10" db="EMBL/GenBank/DDBJ databases">
        <authorList>
            <person name="Scholz U."/>
            <person name="Mascher M."/>
            <person name="Fiebig A."/>
        </authorList>
    </citation>
    <scope>NUCLEOTIDE SEQUENCE [LARGE SCALE GENOMIC DNA]</scope>
    <source>
        <strain evidence="2">cv. Morex</strain>
    </source>
</reference>